<evidence type="ECO:0000313" key="2">
    <source>
        <dbReference type="Proteomes" id="UP000009011"/>
    </source>
</evidence>
<dbReference type="Proteomes" id="UP000009011">
    <property type="component" value="Chromosome"/>
</dbReference>
<dbReference type="AlphaFoldDB" id="I6Z3V4"/>
<evidence type="ECO:0000313" key="1">
    <source>
        <dbReference type="EMBL" id="AFN73825.1"/>
    </source>
</evidence>
<accession>I6Z3V4</accession>
<reference evidence="1 2" key="1">
    <citation type="journal article" date="2013" name="PLoS ONE">
        <title>Genomic analysis of Melioribacter roseus, facultatively anaerobic organotrophic bacterium representing a novel deep lineage within Bacteriodetes/Chlorobi group.</title>
        <authorList>
            <person name="Kadnikov V.V."/>
            <person name="Mardanov A.V."/>
            <person name="Podosokorskaya O.A."/>
            <person name="Gavrilov S.N."/>
            <person name="Kublanov I.V."/>
            <person name="Beletsky A.V."/>
            <person name="Bonch-Osmolovskaya E.A."/>
            <person name="Ravin N.V."/>
        </authorList>
    </citation>
    <scope>NUCLEOTIDE SEQUENCE [LARGE SCALE GENOMIC DNA]</scope>
    <source>
        <strain evidence="2">JCM 17771 / P3M-2</strain>
    </source>
</reference>
<organism evidence="1 2">
    <name type="scientific">Melioribacter roseus (strain DSM 23840 / JCM 17771 / VKM B-2668 / P3M-2)</name>
    <dbReference type="NCBI Taxonomy" id="1191523"/>
    <lineage>
        <taxon>Bacteria</taxon>
        <taxon>Pseudomonadati</taxon>
        <taxon>Ignavibacteriota</taxon>
        <taxon>Ignavibacteria</taxon>
        <taxon>Ignavibacteriales</taxon>
        <taxon>Melioribacteraceae</taxon>
        <taxon>Melioribacter</taxon>
    </lineage>
</organism>
<proteinExistence type="predicted"/>
<dbReference type="HOGENOM" id="CLU_887977_0_0_10"/>
<gene>
    <name evidence="1" type="ordered locus">MROS_0582</name>
</gene>
<protein>
    <submittedName>
        <fullName evidence="1">Uncharacterized protein</fullName>
    </submittedName>
</protein>
<dbReference type="KEGG" id="mro:MROS_0582"/>
<name>I6Z3V4_MELRP</name>
<dbReference type="STRING" id="1191523.MROS_0582"/>
<sequence length="313" mass="37334">MLSIKRYRLIIVLPIILFQYGCYSNVVRDYFQLSKVLSPENNFTFNETAFGRYHQFYDDHNFKIYFDFSRLDLGIYIRNKIDSTMEIIWDSSKVISNYDLLYYLIDYNPKGFINDYFNINWEDSSNKITCEISKRVQKPMIIDTTDGSVKLGGNIFYGFGFNNFKLYSDKYININWEFTTDKIIMIIENRSNATPIIKKDKGIFLLRRKKLYKICPLSLQNQLLSTTDKSKKSYFIPNSKILGKQTFYDDIITNAIDEDTPYYFSSPRSFFQFTKDNFECKSIQLELYLRQKNIVNKYVFIFNIEDYQVLRKG</sequence>
<dbReference type="EMBL" id="CP003557">
    <property type="protein sequence ID" value="AFN73825.1"/>
    <property type="molecule type" value="Genomic_DNA"/>
</dbReference>
<keyword evidence="2" id="KW-1185">Reference proteome</keyword>